<accession>A0A1G7D7D6</accession>
<dbReference type="PANTHER" id="PTHR43717">
    <property type="entry name" value="ANAEROBIC NITRIC OXIDE REDUCTASE FLAVORUBREDOXIN"/>
    <property type="match status" value="1"/>
</dbReference>
<organism evidence="2 3">
    <name type="scientific">Kordiimonas lacus</name>
    <dbReference type="NCBI Taxonomy" id="637679"/>
    <lineage>
        <taxon>Bacteria</taxon>
        <taxon>Pseudomonadati</taxon>
        <taxon>Pseudomonadota</taxon>
        <taxon>Alphaproteobacteria</taxon>
        <taxon>Kordiimonadales</taxon>
        <taxon>Kordiimonadaceae</taxon>
        <taxon>Kordiimonas</taxon>
    </lineage>
</organism>
<sequence length="259" mass="28376">MSTHNQPSTPLTEPTMAPPFHVAADIICLPSWLPVPGAGMLPVNSFLLLGKEPILVDTGLSALKDQFLKVLDSILPPEQLRWIWISHTDADHIGNLTSVLARAPKAEVVTNFLGMGKMNMLGCAPEHFHMLEIGQSLETQDRALTAVRPLYYDAPETMGFSDAKNKTLFAADAFGALLSQQYMQAEDIPAVDLRTGLMQWAQIDAPWLSMLDDDKFSRAVENVKSEAHQIVLSGHLPPQQSGLGDLPALVMEAQEHPHN</sequence>
<dbReference type="Pfam" id="PF19583">
    <property type="entry name" value="ODP"/>
    <property type="match status" value="1"/>
</dbReference>
<gene>
    <name evidence="2" type="ORF">SAMN04488071_2969</name>
</gene>
<dbReference type="RefSeq" id="WP_068305200.1">
    <property type="nucleotide sequence ID" value="NZ_LRUA01000004.1"/>
</dbReference>
<reference evidence="2 3" key="1">
    <citation type="submission" date="2016-10" db="EMBL/GenBank/DDBJ databases">
        <authorList>
            <person name="de Groot N.N."/>
        </authorList>
    </citation>
    <scope>NUCLEOTIDE SEQUENCE [LARGE SCALE GENOMIC DNA]</scope>
    <source>
        <strain evidence="2 3">CGMCC 1.9109</strain>
    </source>
</reference>
<feature type="domain" description="Metallo-beta-lactamase" evidence="1">
    <location>
        <begin position="42"/>
        <end position="235"/>
    </location>
</feature>
<evidence type="ECO:0000313" key="3">
    <source>
        <dbReference type="Proteomes" id="UP000183685"/>
    </source>
</evidence>
<proteinExistence type="predicted"/>
<dbReference type="SMART" id="SM00849">
    <property type="entry name" value="Lactamase_B"/>
    <property type="match status" value="1"/>
</dbReference>
<dbReference type="OrthoDB" id="9812260at2"/>
<keyword evidence="3" id="KW-1185">Reference proteome</keyword>
<dbReference type="InterPro" id="IPR036866">
    <property type="entry name" value="RibonucZ/Hydroxyglut_hydro"/>
</dbReference>
<dbReference type="EMBL" id="FNAK01000007">
    <property type="protein sequence ID" value="SDE46836.1"/>
    <property type="molecule type" value="Genomic_DNA"/>
</dbReference>
<dbReference type="SUPFAM" id="SSF56281">
    <property type="entry name" value="Metallo-hydrolase/oxidoreductase"/>
    <property type="match status" value="1"/>
</dbReference>
<evidence type="ECO:0000259" key="1">
    <source>
        <dbReference type="SMART" id="SM00849"/>
    </source>
</evidence>
<dbReference type="InterPro" id="IPR001279">
    <property type="entry name" value="Metallo-B-lactamas"/>
</dbReference>
<evidence type="ECO:0000313" key="2">
    <source>
        <dbReference type="EMBL" id="SDE46836.1"/>
    </source>
</evidence>
<dbReference type="Proteomes" id="UP000183685">
    <property type="component" value="Unassembled WGS sequence"/>
</dbReference>
<dbReference type="STRING" id="637679.GCA_001550055_02334"/>
<name>A0A1G7D7D6_9PROT</name>
<protein>
    <submittedName>
        <fullName evidence="2">Metallo-beta-lactamase superfamily protein</fullName>
    </submittedName>
</protein>
<dbReference type="Gene3D" id="3.60.15.10">
    <property type="entry name" value="Ribonuclease Z/Hydroxyacylglutathione hydrolase-like"/>
    <property type="match status" value="1"/>
</dbReference>
<dbReference type="AlphaFoldDB" id="A0A1G7D7D6"/>
<dbReference type="InterPro" id="IPR045761">
    <property type="entry name" value="ODP_dom"/>
</dbReference>
<dbReference type="PANTHER" id="PTHR43717:SF1">
    <property type="entry name" value="ANAEROBIC NITRIC OXIDE REDUCTASE FLAVORUBREDOXIN"/>
    <property type="match status" value="1"/>
</dbReference>